<dbReference type="PANTHER" id="PTHR30053:SF12">
    <property type="entry name" value="ELONGATION FACTOR P (EF-P) FAMILY PROTEIN"/>
    <property type="match status" value="1"/>
</dbReference>
<protein>
    <recommendedName>
        <fullName evidence="6">Elongation factor P</fullName>
    </recommendedName>
</protein>
<dbReference type="Gene3D" id="2.40.50.140">
    <property type="entry name" value="Nucleic acid-binding proteins"/>
    <property type="match status" value="2"/>
</dbReference>
<feature type="domain" description="Elongation factor P C-terminal" evidence="2">
    <location>
        <begin position="134"/>
        <end position="189"/>
    </location>
</feature>
<dbReference type="GO" id="GO:0003746">
    <property type="term" value="F:translation elongation factor activity"/>
    <property type="evidence" value="ECO:0007669"/>
    <property type="project" value="InterPro"/>
</dbReference>
<dbReference type="SMART" id="SM00841">
    <property type="entry name" value="Elong-fact-P_C"/>
    <property type="match status" value="1"/>
</dbReference>
<dbReference type="Pfam" id="PF08207">
    <property type="entry name" value="EFP_N"/>
    <property type="match status" value="1"/>
</dbReference>
<dbReference type="Gene3D" id="2.30.30.30">
    <property type="match status" value="1"/>
</dbReference>
<dbReference type="PROSITE" id="PS01275">
    <property type="entry name" value="EFP"/>
    <property type="match status" value="1"/>
</dbReference>
<organism evidence="4 5">
    <name type="scientific">Candidatus Nomurabacteria bacterium RIFCSPHIGHO2_01_FULL_39_9</name>
    <dbReference type="NCBI Taxonomy" id="1801735"/>
    <lineage>
        <taxon>Bacteria</taxon>
        <taxon>Candidatus Nomuraibacteriota</taxon>
    </lineage>
</organism>
<dbReference type="STRING" id="1801735.A2645_00475"/>
<dbReference type="SUPFAM" id="SSF50104">
    <property type="entry name" value="Translation proteins SH3-like domain"/>
    <property type="match status" value="1"/>
</dbReference>
<evidence type="ECO:0000313" key="5">
    <source>
        <dbReference type="Proteomes" id="UP000182253"/>
    </source>
</evidence>
<dbReference type="FunFam" id="2.40.50.140:FF:000004">
    <property type="entry name" value="Elongation factor P"/>
    <property type="match status" value="1"/>
</dbReference>
<proteinExistence type="inferred from homology"/>
<evidence type="ECO:0000259" key="3">
    <source>
        <dbReference type="SMART" id="SM01185"/>
    </source>
</evidence>
<sequence length="194" mass="22318">MLDYNEIKEGKIIIYENEPFEVLTSWVFRKQQRKPVNQTKLKNLITGRIAEVTFHDSDKVREAEIEKREAKYLYSAKGEIWFVDPKNPKNRFTLSEVLIGDQKKFLKENTLVTVLVFVQNEEEKIIGVKLPIKMDFRVVEAPPSIKGDTAAGGSKQVKLETGAVLNVPLFINEGEVIRVNTETGQYVERTENKF</sequence>
<dbReference type="PIRSF" id="PIRSF005901">
    <property type="entry name" value="EF-P"/>
    <property type="match status" value="1"/>
</dbReference>
<feature type="domain" description="Translation elongation factor P/YeiP central" evidence="3">
    <location>
        <begin position="67"/>
        <end position="126"/>
    </location>
</feature>
<accession>A0A1F6UV96</accession>
<dbReference type="Pfam" id="PF01132">
    <property type="entry name" value="EFP"/>
    <property type="match status" value="1"/>
</dbReference>
<dbReference type="InterPro" id="IPR012340">
    <property type="entry name" value="NA-bd_OB-fold"/>
</dbReference>
<dbReference type="PANTHER" id="PTHR30053">
    <property type="entry name" value="ELONGATION FACTOR P"/>
    <property type="match status" value="1"/>
</dbReference>
<dbReference type="CDD" id="cd05794">
    <property type="entry name" value="S1_EF-P_repeat_2"/>
    <property type="match status" value="1"/>
</dbReference>
<evidence type="ECO:0000256" key="1">
    <source>
        <dbReference type="ARBA" id="ARBA00009479"/>
    </source>
</evidence>
<dbReference type="Proteomes" id="UP000182253">
    <property type="component" value="Unassembled WGS sequence"/>
</dbReference>
<dbReference type="SUPFAM" id="SSF50249">
    <property type="entry name" value="Nucleic acid-binding proteins"/>
    <property type="match status" value="2"/>
</dbReference>
<evidence type="ECO:0000259" key="2">
    <source>
        <dbReference type="SMART" id="SM00841"/>
    </source>
</evidence>
<dbReference type="GO" id="GO:0043043">
    <property type="term" value="P:peptide biosynthetic process"/>
    <property type="evidence" value="ECO:0007669"/>
    <property type="project" value="InterPro"/>
</dbReference>
<dbReference type="EMBL" id="MFTL01000026">
    <property type="protein sequence ID" value="OGI61214.1"/>
    <property type="molecule type" value="Genomic_DNA"/>
</dbReference>
<dbReference type="InterPro" id="IPR013852">
    <property type="entry name" value="Transl_elong_P/YeiP_CS"/>
</dbReference>
<dbReference type="InterPro" id="IPR008991">
    <property type="entry name" value="Translation_prot_SH3-like_sf"/>
</dbReference>
<dbReference type="GO" id="GO:0005829">
    <property type="term" value="C:cytosol"/>
    <property type="evidence" value="ECO:0007669"/>
    <property type="project" value="UniProtKB-ARBA"/>
</dbReference>
<comment type="caution">
    <text evidence="4">The sequence shown here is derived from an EMBL/GenBank/DDBJ whole genome shotgun (WGS) entry which is preliminary data.</text>
</comment>
<dbReference type="InterPro" id="IPR001059">
    <property type="entry name" value="Transl_elong_P/YeiP_cen"/>
</dbReference>
<dbReference type="AlphaFoldDB" id="A0A1F6UV96"/>
<dbReference type="InterPro" id="IPR014722">
    <property type="entry name" value="Rib_uL2_dom2"/>
</dbReference>
<dbReference type="InterPro" id="IPR013185">
    <property type="entry name" value="Transl_elong_KOW-like"/>
</dbReference>
<comment type="similarity">
    <text evidence="1">Belongs to the elongation factor P family.</text>
</comment>
<evidence type="ECO:0000313" key="4">
    <source>
        <dbReference type="EMBL" id="OGI61214.1"/>
    </source>
</evidence>
<dbReference type="InterPro" id="IPR015365">
    <property type="entry name" value="Elong-fact-P_C"/>
</dbReference>
<evidence type="ECO:0008006" key="6">
    <source>
        <dbReference type="Google" id="ProtNLM"/>
    </source>
</evidence>
<dbReference type="Pfam" id="PF09285">
    <property type="entry name" value="Elong-fact-P_C"/>
    <property type="match status" value="1"/>
</dbReference>
<name>A0A1F6UV96_9BACT</name>
<dbReference type="SMART" id="SM01185">
    <property type="entry name" value="EFP"/>
    <property type="match status" value="1"/>
</dbReference>
<gene>
    <name evidence="4" type="ORF">A2645_00475</name>
</gene>
<dbReference type="NCBIfam" id="NF001810">
    <property type="entry name" value="PRK00529.1"/>
    <property type="match status" value="1"/>
</dbReference>
<reference evidence="4 5" key="1">
    <citation type="journal article" date="2016" name="Nat. Commun.">
        <title>Thousands of microbial genomes shed light on interconnected biogeochemical processes in an aquifer system.</title>
        <authorList>
            <person name="Anantharaman K."/>
            <person name="Brown C.T."/>
            <person name="Hug L.A."/>
            <person name="Sharon I."/>
            <person name="Castelle C.J."/>
            <person name="Probst A.J."/>
            <person name="Thomas B.C."/>
            <person name="Singh A."/>
            <person name="Wilkins M.J."/>
            <person name="Karaoz U."/>
            <person name="Brodie E.L."/>
            <person name="Williams K.H."/>
            <person name="Hubbard S.S."/>
            <person name="Banfield J.F."/>
        </authorList>
    </citation>
    <scope>NUCLEOTIDE SEQUENCE [LARGE SCALE GENOMIC DNA]</scope>
</reference>
<dbReference type="InterPro" id="IPR020599">
    <property type="entry name" value="Transl_elong_fac_P/YeiP"/>
</dbReference>